<comment type="similarity">
    <text evidence="4">Belongs to the calycin superfamily. Triabin family.</text>
</comment>
<dbReference type="VEuPathDB" id="VectorBase:RPRC000438"/>
<dbReference type="Gene3D" id="2.40.128.20">
    <property type="match status" value="1"/>
</dbReference>
<dbReference type="InParanoid" id="T1H8T9"/>
<evidence type="ECO:0000256" key="1">
    <source>
        <dbReference type="ARBA" id="ARBA00004613"/>
    </source>
</evidence>
<evidence type="ECO:0000256" key="4">
    <source>
        <dbReference type="ARBA" id="ARBA00034121"/>
    </source>
</evidence>
<dbReference type="Pfam" id="PF03973">
    <property type="entry name" value="Triabin"/>
    <property type="match status" value="1"/>
</dbReference>
<keyword evidence="3" id="KW-0732">Signal</keyword>
<dbReference type="AlphaFoldDB" id="T1H8T9"/>
<comment type="subcellular location">
    <subcellularLocation>
        <location evidence="1">Secreted</location>
    </subcellularLocation>
</comment>
<dbReference type="InterPro" id="IPR005657">
    <property type="entry name" value="Triabi/Procalin"/>
</dbReference>
<proteinExistence type="inferred from homology"/>
<dbReference type="EnsemblMetazoa" id="RPRC000438-RA">
    <property type="protein sequence ID" value="RPRC000438-PA"/>
    <property type="gene ID" value="RPRC000438"/>
</dbReference>
<dbReference type="EMBL" id="ACPB03023241">
    <property type="status" value="NOT_ANNOTATED_CDS"/>
    <property type="molecule type" value="Genomic_DNA"/>
</dbReference>
<dbReference type="EMBL" id="ACPB03023240">
    <property type="status" value="NOT_ANNOTATED_CDS"/>
    <property type="molecule type" value="Genomic_DNA"/>
</dbReference>
<sequence length="143" mass="16139">MAYYLFFKVWTGTAPKGCQEVTEKTGLVKDKFFTGLWYVTHSRKGFIASVCDQYKMTSKSDGTIDIDFGYQNKGSTYKIKCQRKKDSASQPFPYDCQYDVLIFNRHNEKADIPEAAKPAISALGTNTNILTARKSTDCTITTK</sequence>
<dbReference type="EMBL" id="ACPB03023242">
    <property type="status" value="NOT_ANNOTATED_CDS"/>
    <property type="molecule type" value="Genomic_DNA"/>
</dbReference>
<evidence type="ECO:0000256" key="3">
    <source>
        <dbReference type="ARBA" id="ARBA00022729"/>
    </source>
</evidence>
<dbReference type="SUPFAM" id="SSF50814">
    <property type="entry name" value="Lipocalins"/>
    <property type="match status" value="1"/>
</dbReference>
<evidence type="ECO:0000256" key="2">
    <source>
        <dbReference type="ARBA" id="ARBA00022525"/>
    </source>
</evidence>
<evidence type="ECO:0000313" key="6">
    <source>
        <dbReference type="Proteomes" id="UP000015103"/>
    </source>
</evidence>
<keyword evidence="2" id="KW-0964">Secreted</keyword>
<name>T1H8T9_RHOPR</name>
<reference evidence="5" key="1">
    <citation type="submission" date="2015-05" db="UniProtKB">
        <authorList>
            <consortium name="EnsemblMetazoa"/>
        </authorList>
    </citation>
    <scope>IDENTIFICATION</scope>
</reference>
<dbReference type="Proteomes" id="UP000015103">
    <property type="component" value="Unassembled WGS sequence"/>
</dbReference>
<dbReference type="GO" id="GO:0005576">
    <property type="term" value="C:extracellular region"/>
    <property type="evidence" value="ECO:0007669"/>
    <property type="project" value="UniProtKB-SubCell"/>
</dbReference>
<keyword evidence="6" id="KW-1185">Reference proteome</keyword>
<dbReference type="HOGENOM" id="CLU_1808587_0_0_1"/>
<dbReference type="GO" id="GO:0030682">
    <property type="term" value="P:symbiont-mediated perturbation of host defenses"/>
    <property type="evidence" value="ECO:0007669"/>
    <property type="project" value="InterPro"/>
</dbReference>
<protein>
    <submittedName>
        <fullName evidence="5">Uncharacterized protein</fullName>
    </submittedName>
</protein>
<accession>T1H8T9</accession>
<evidence type="ECO:0000313" key="5">
    <source>
        <dbReference type="EnsemblMetazoa" id="RPRC000438-PA"/>
    </source>
</evidence>
<organism evidence="5 6">
    <name type="scientific">Rhodnius prolixus</name>
    <name type="common">Triatomid bug</name>
    <dbReference type="NCBI Taxonomy" id="13249"/>
    <lineage>
        <taxon>Eukaryota</taxon>
        <taxon>Metazoa</taxon>
        <taxon>Ecdysozoa</taxon>
        <taxon>Arthropoda</taxon>
        <taxon>Hexapoda</taxon>
        <taxon>Insecta</taxon>
        <taxon>Pterygota</taxon>
        <taxon>Neoptera</taxon>
        <taxon>Paraneoptera</taxon>
        <taxon>Hemiptera</taxon>
        <taxon>Heteroptera</taxon>
        <taxon>Panheteroptera</taxon>
        <taxon>Cimicomorpha</taxon>
        <taxon>Reduviidae</taxon>
        <taxon>Triatominae</taxon>
        <taxon>Rhodnius</taxon>
    </lineage>
</organism>
<dbReference type="InterPro" id="IPR012674">
    <property type="entry name" value="Calycin"/>
</dbReference>